<dbReference type="RefSeq" id="WP_169584911.1">
    <property type="nucleotide sequence ID" value="NZ_VCQU01000001.1"/>
</dbReference>
<protein>
    <submittedName>
        <fullName evidence="2">AMP-binding protein</fullName>
    </submittedName>
</protein>
<dbReference type="Proteomes" id="UP000535543">
    <property type="component" value="Unassembled WGS sequence"/>
</dbReference>
<name>A0A848K9A7_9NOCA</name>
<comment type="caution">
    <text evidence="2">The sequence shown here is derived from an EMBL/GenBank/DDBJ whole genome shotgun (WGS) entry which is preliminary data.</text>
</comment>
<keyword evidence="3" id="KW-1185">Reference proteome</keyword>
<evidence type="ECO:0000259" key="1">
    <source>
        <dbReference type="Pfam" id="PF00501"/>
    </source>
</evidence>
<gene>
    <name evidence="2" type="ORF">FGL95_04185</name>
</gene>
<evidence type="ECO:0000313" key="3">
    <source>
        <dbReference type="Proteomes" id="UP000535543"/>
    </source>
</evidence>
<dbReference type="Pfam" id="PF00501">
    <property type="entry name" value="AMP-binding"/>
    <property type="match status" value="1"/>
</dbReference>
<dbReference type="AlphaFoldDB" id="A0A848K9A7"/>
<reference evidence="2 3" key="1">
    <citation type="submission" date="2019-05" db="EMBL/GenBank/DDBJ databases">
        <authorList>
            <person name="Lee S.D."/>
        </authorList>
    </citation>
    <scope>NUCLEOTIDE SEQUENCE [LARGE SCALE GENOMIC DNA]</scope>
    <source>
        <strain evidence="2 3">YC2-7</strain>
    </source>
</reference>
<reference evidence="2 3" key="2">
    <citation type="submission" date="2020-06" db="EMBL/GenBank/DDBJ databases">
        <title>Antribacter stalactiti gen. nov., sp. nov., a new member of the family Nacardiaceae isolated from a cave.</title>
        <authorList>
            <person name="Kim I.S."/>
        </authorList>
    </citation>
    <scope>NUCLEOTIDE SEQUENCE [LARGE SCALE GENOMIC DNA]</scope>
    <source>
        <strain evidence="2 3">YC2-7</strain>
    </source>
</reference>
<sequence length="129" mass="13268">MPDTVAQSAVASFMSTLTDASAVRVPAELDRWSNRLAHLLISLGATHGTAVAVALTPSVESIVARTAISKAGAKAVASEQGVEPGAAAPIVAGMTTKAQRAGLSDAIDWLILDDVVTVRRYMTMPDVAP</sequence>
<dbReference type="InterPro" id="IPR042099">
    <property type="entry name" value="ANL_N_sf"/>
</dbReference>
<accession>A0A848K9A7</accession>
<organism evidence="2 3">
    <name type="scientific">Antrihabitans stalactiti</name>
    <dbReference type="NCBI Taxonomy" id="2584121"/>
    <lineage>
        <taxon>Bacteria</taxon>
        <taxon>Bacillati</taxon>
        <taxon>Actinomycetota</taxon>
        <taxon>Actinomycetes</taxon>
        <taxon>Mycobacteriales</taxon>
        <taxon>Nocardiaceae</taxon>
        <taxon>Antrihabitans</taxon>
    </lineage>
</organism>
<feature type="domain" description="AMP-dependent synthetase/ligase" evidence="1">
    <location>
        <begin position="27"/>
        <end position="87"/>
    </location>
</feature>
<dbReference type="Gene3D" id="3.40.50.12780">
    <property type="entry name" value="N-terminal domain of ligase-like"/>
    <property type="match status" value="1"/>
</dbReference>
<evidence type="ECO:0000313" key="2">
    <source>
        <dbReference type="EMBL" id="NMN94236.1"/>
    </source>
</evidence>
<dbReference type="SUPFAM" id="SSF56801">
    <property type="entry name" value="Acetyl-CoA synthetase-like"/>
    <property type="match status" value="1"/>
</dbReference>
<dbReference type="EMBL" id="VCQU01000001">
    <property type="protein sequence ID" value="NMN94236.1"/>
    <property type="molecule type" value="Genomic_DNA"/>
</dbReference>
<dbReference type="InterPro" id="IPR000873">
    <property type="entry name" value="AMP-dep_synth/lig_dom"/>
</dbReference>
<proteinExistence type="predicted"/>